<evidence type="ECO:0000256" key="3">
    <source>
        <dbReference type="ARBA" id="ARBA00022617"/>
    </source>
</evidence>
<dbReference type="EMBL" id="BSQG01000012">
    <property type="protein sequence ID" value="GLU50177.1"/>
    <property type="molecule type" value="Genomic_DNA"/>
</dbReference>
<keyword evidence="4" id="KW-0479">Metal-binding</keyword>
<protein>
    <submittedName>
        <fullName evidence="13">Peroxidase</fullName>
    </submittedName>
</protein>
<evidence type="ECO:0000256" key="2">
    <source>
        <dbReference type="ARBA" id="ARBA00022559"/>
    </source>
</evidence>
<dbReference type="RefSeq" id="WP_285761717.1">
    <property type="nucleotide sequence ID" value="NZ_BSQG01000012.1"/>
</dbReference>
<evidence type="ECO:0000256" key="9">
    <source>
        <dbReference type="SAM" id="MobiDB-lite"/>
    </source>
</evidence>
<keyword evidence="6" id="KW-0560">Oxidoreductase</keyword>
<evidence type="ECO:0000256" key="7">
    <source>
        <dbReference type="ARBA" id="ARBA00023004"/>
    </source>
</evidence>
<accession>A0A9W6UKX7</accession>
<dbReference type="Pfam" id="PF04261">
    <property type="entry name" value="Dyp_perox_N"/>
    <property type="match status" value="1"/>
</dbReference>
<keyword evidence="5" id="KW-0732">Signal</keyword>
<dbReference type="PROSITE" id="PS51404">
    <property type="entry name" value="DYP_PEROXIDASE"/>
    <property type="match status" value="1"/>
</dbReference>
<dbReference type="Proteomes" id="UP001165092">
    <property type="component" value="Unassembled WGS sequence"/>
</dbReference>
<name>A0A9W6UKX7_9ACTN</name>
<keyword evidence="10" id="KW-0472">Membrane</keyword>
<keyword evidence="7" id="KW-0408">Iron</keyword>
<dbReference type="GO" id="GO:0004601">
    <property type="term" value="F:peroxidase activity"/>
    <property type="evidence" value="ECO:0007669"/>
    <property type="project" value="UniProtKB-KW"/>
</dbReference>
<evidence type="ECO:0000256" key="8">
    <source>
        <dbReference type="ARBA" id="ARBA00025737"/>
    </source>
</evidence>
<dbReference type="GO" id="GO:0020037">
    <property type="term" value="F:heme binding"/>
    <property type="evidence" value="ECO:0007669"/>
    <property type="project" value="InterPro"/>
</dbReference>
<dbReference type="GO" id="GO:0046872">
    <property type="term" value="F:metal ion binding"/>
    <property type="evidence" value="ECO:0007669"/>
    <property type="project" value="UniProtKB-KW"/>
</dbReference>
<feature type="region of interest" description="Disordered" evidence="9">
    <location>
        <begin position="46"/>
        <end position="78"/>
    </location>
</feature>
<feature type="domain" description="Dyp-type peroxidase C-terminal" evidence="12">
    <location>
        <begin position="226"/>
        <end position="405"/>
    </location>
</feature>
<proteinExistence type="inferred from homology"/>
<dbReference type="PANTHER" id="PTHR30521:SF4">
    <property type="entry name" value="DEFERROCHELATASE"/>
    <property type="match status" value="1"/>
</dbReference>
<dbReference type="Pfam" id="PF20628">
    <property type="entry name" value="Dyp_perox_C"/>
    <property type="match status" value="1"/>
</dbReference>
<reference evidence="13" key="1">
    <citation type="submission" date="2023-02" db="EMBL/GenBank/DDBJ databases">
        <title>Nocardiopsis ansamitocini NBRC 112285.</title>
        <authorList>
            <person name="Ichikawa N."/>
            <person name="Sato H."/>
            <person name="Tonouchi N."/>
        </authorList>
    </citation>
    <scope>NUCLEOTIDE SEQUENCE</scope>
    <source>
        <strain evidence="13">NBRC 112285</strain>
    </source>
</reference>
<evidence type="ECO:0000256" key="1">
    <source>
        <dbReference type="ARBA" id="ARBA00001970"/>
    </source>
</evidence>
<keyword evidence="3" id="KW-0349">Heme</keyword>
<keyword evidence="2 13" id="KW-0575">Peroxidase</keyword>
<evidence type="ECO:0000256" key="10">
    <source>
        <dbReference type="SAM" id="Phobius"/>
    </source>
</evidence>
<keyword evidence="10" id="KW-1133">Transmembrane helix</keyword>
<evidence type="ECO:0000256" key="5">
    <source>
        <dbReference type="ARBA" id="ARBA00022729"/>
    </source>
</evidence>
<dbReference type="InterPro" id="IPR048328">
    <property type="entry name" value="Dyp_perox_C"/>
</dbReference>
<dbReference type="NCBIfam" id="TIGR01413">
    <property type="entry name" value="Dyp_perox_fam"/>
    <property type="match status" value="1"/>
</dbReference>
<dbReference type="InterPro" id="IPR048327">
    <property type="entry name" value="Dyp_perox_N"/>
</dbReference>
<dbReference type="AlphaFoldDB" id="A0A9W6UKX7"/>
<comment type="caution">
    <text evidence="13">The sequence shown here is derived from an EMBL/GenBank/DDBJ whole genome shotgun (WGS) entry which is preliminary data.</text>
</comment>
<sequence length="418" mass="45274">MHPDRSPEPAAPSTGRLSRRHLLLGGAAAGVGAAALVGADSLLNTRSTPPLGETPGAAAHGGQTVPFHGTHQAGVETPPQAHGKFVAVDLAEDVDAEKIRRLLTLLSDDAAKLTQGKAALADSEPELAFVPARLTVTFGFGPGLVDRVPGVPAPAWLKPLPEFSVDRLRPEWNSGDLLMQICADDPLTVSHAARMLIKDTRAFGTVRWTQDGFRRAYGAEPDGTTMRNLMGQVDGTVNARPDTDAFETMVWEPRDNPEWLHGGTGMVVRRIAMDLDEWDRLDRPGREESVGRRLFDGAPLTGGTEHDEPDFDALTPLGFPRIAEYAHIRRARSDNPDEQVFRRAYNYDVPTLGDEGQDAGLIFVSYQSDVDLQFVPIQRRLDELDLLNEWISPIGSAVFAVPPGCAEGGFIGETLFPA</sequence>
<evidence type="ECO:0000256" key="4">
    <source>
        <dbReference type="ARBA" id="ARBA00022723"/>
    </source>
</evidence>
<comment type="cofactor">
    <cofactor evidence="1">
        <name>heme b</name>
        <dbReference type="ChEBI" id="CHEBI:60344"/>
    </cofactor>
</comment>
<dbReference type="SUPFAM" id="SSF54909">
    <property type="entry name" value="Dimeric alpha+beta barrel"/>
    <property type="match status" value="1"/>
</dbReference>
<gene>
    <name evidence="13" type="ORF">Nans01_45280</name>
</gene>
<feature type="transmembrane region" description="Helical" evidence="10">
    <location>
        <begin position="21"/>
        <end position="39"/>
    </location>
</feature>
<dbReference type="PANTHER" id="PTHR30521">
    <property type="entry name" value="DEFERROCHELATASE/PEROXIDASE"/>
    <property type="match status" value="1"/>
</dbReference>
<comment type="similarity">
    <text evidence="8">Belongs to the DyP-type peroxidase family.</text>
</comment>
<feature type="domain" description="Dyp-type peroxidase N-terminal" evidence="11">
    <location>
        <begin position="72"/>
        <end position="214"/>
    </location>
</feature>
<keyword evidence="10" id="KW-0812">Transmembrane</keyword>
<organism evidence="13 14">
    <name type="scientific">Nocardiopsis ansamitocini</name>
    <dbReference type="NCBI Taxonomy" id="1670832"/>
    <lineage>
        <taxon>Bacteria</taxon>
        <taxon>Bacillati</taxon>
        <taxon>Actinomycetota</taxon>
        <taxon>Actinomycetes</taxon>
        <taxon>Streptosporangiales</taxon>
        <taxon>Nocardiopsidaceae</taxon>
        <taxon>Nocardiopsis</taxon>
    </lineage>
</organism>
<evidence type="ECO:0000259" key="11">
    <source>
        <dbReference type="Pfam" id="PF04261"/>
    </source>
</evidence>
<evidence type="ECO:0000259" key="12">
    <source>
        <dbReference type="Pfam" id="PF20628"/>
    </source>
</evidence>
<dbReference type="InterPro" id="IPR011008">
    <property type="entry name" value="Dimeric_a/b-barrel"/>
</dbReference>
<dbReference type="InterPro" id="IPR006314">
    <property type="entry name" value="Dyp_peroxidase"/>
</dbReference>
<evidence type="ECO:0000313" key="13">
    <source>
        <dbReference type="EMBL" id="GLU50177.1"/>
    </source>
</evidence>
<dbReference type="InterPro" id="IPR006311">
    <property type="entry name" value="TAT_signal"/>
</dbReference>
<keyword evidence="14" id="KW-1185">Reference proteome</keyword>
<dbReference type="PROSITE" id="PS51318">
    <property type="entry name" value="TAT"/>
    <property type="match status" value="1"/>
</dbReference>
<dbReference type="GO" id="GO:0005829">
    <property type="term" value="C:cytosol"/>
    <property type="evidence" value="ECO:0007669"/>
    <property type="project" value="TreeGrafter"/>
</dbReference>
<evidence type="ECO:0000256" key="6">
    <source>
        <dbReference type="ARBA" id="ARBA00023002"/>
    </source>
</evidence>
<evidence type="ECO:0000313" key="14">
    <source>
        <dbReference type="Proteomes" id="UP001165092"/>
    </source>
</evidence>